<keyword evidence="1" id="KW-1188">Viral release from host cell</keyword>
<protein>
    <submittedName>
        <fullName evidence="4">Portal_HK97, phage portal protein, HK97 family</fullName>
    </submittedName>
</protein>
<accession>A0A6J5T2Q8</accession>
<keyword evidence="1" id="KW-0118">Viral capsid assembly</keyword>
<dbReference type="Gene3D" id="3.40.140.120">
    <property type="match status" value="1"/>
</dbReference>
<evidence type="ECO:0000256" key="3">
    <source>
        <dbReference type="ARBA" id="ARBA00023219"/>
    </source>
</evidence>
<keyword evidence="2" id="KW-1171">Viral genome ejection through host cell envelope</keyword>
<dbReference type="Gene3D" id="3.30.1120.70">
    <property type="match status" value="1"/>
</dbReference>
<gene>
    <name evidence="4" type="ORF">UFOVP1649_17</name>
</gene>
<sequence length="382" mass="42588">MGLLSSLRLVNDTRPAPESQAQIKAEYHVPVMSQSSWIGEFQQTPISRSAALAVPSVSRCRNIIVNIIAPLEYCIYREIDDVKLESPVWLRQPDFRQPRAATMSATLDSLIFYDVAYWEVIETYTSDGRPARFAFVDPTRVTAKLDKSGSEVLAYKVDGSERPQWGNGSLITFQGLNGGGVLARGGRTIQAALDLEKAVALTANNPIPSGIIKNNGVDLPEDQISGLLQSWRNARQNKSTAYLTQNLSFEPTQFSPEDLAWNAARQYFATEISRLMNLPAHYLSAEINTSDVYSNIQDERRQLVDISLMGYITAIESRLSMDDICPRGQYVRCEINESFLRSDPMTRLNVLEKMLTLNLITVEQARIMEDLAPSEGSAATQL</sequence>
<evidence type="ECO:0000313" key="4">
    <source>
        <dbReference type="EMBL" id="CAB4222072.1"/>
    </source>
</evidence>
<evidence type="ECO:0000256" key="1">
    <source>
        <dbReference type="ARBA" id="ARBA00022950"/>
    </source>
</evidence>
<keyword evidence="3" id="KW-0231">Viral genome packaging</keyword>
<dbReference type="InterPro" id="IPR006944">
    <property type="entry name" value="Phage/GTA_portal"/>
</dbReference>
<dbReference type="Gene3D" id="1.20.1270.210">
    <property type="match status" value="1"/>
</dbReference>
<organism evidence="4">
    <name type="scientific">uncultured Caudovirales phage</name>
    <dbReference type="NCBI Taxonomy" id="2100421"/>
    <lineage>
        <taxon>Viruses</taxon>
        <taxon>Duplodnaviria</taxon>
        <taxon>Heunggongvirae</taxon>
        <taxon>Uroviricota</taxon>
        <taxon>Caudoviricetes</taxon>
        <taxon>Peduoviridae</taxon>
        <taxon>Maltschvirus</taxon>
        <taxon>Maltschvirus maltsch</taxon>
    </lineage>
</organism>
<keyword evidence="2" id="KW-1160">Virus entry into host cell</keyword>
<dbReference type="EMBL" id="LR797519">
    <property type="protein sequence ID" value="CAB4222072.1"/>
    <property type="molecule type" value="Genomic_DNA"/>
</dbReference>
<keyword evidence="2" id="KW-1162">Viral penetration into host cytoplasm</keyword>
<proteinExistence type="predicted"/>
<dbReference type="Pfam" id="PF04860">
    <property type="entry name" value="Phage_portal"/>
    <property type="match status" value="1"/>
</dbReference>
<name>A0A6J5T2Q8_9CAUD</name>
<reference evidence="4" key="1">
    <citation type="submission" date="2020-05" db="EMBL/GenBank/DDBJ databases">
        <authorList>
            <person name="Chiriac C."/>
            <person name="Salcher M."/>
            <person name="Ghai R."/>
            <person name="Kavagutti S V."/>
        </authorList>
    </citation>
    <scope>NUCLEOTIDE SEQUENCE</scope>
</reference>
<evidence type="ECO:0000256" key="2">
    <source>
        <dbReference type="ARBA" id="ARBA00023009"/>
    </source>
</evidence>